<gene>
    <name evidence="1" type="ORF">SPAR_30301</name>
</gene>
<reference evidence="1 2" key="1">
    <citation type="submission" date="2013-05" db="EMBL/GenBank/DDBJ databases">
        <title>Genome sequence of Streptomyces sparsogenes DSM 40356.</title>
        <authorList>
            <person name="Coyne S."/>
            <person name="Seebeck F.P."/>
        </authorList>
    </citation>
    <scope>NUCLEOTIDE SEQUENCE [LARGE SCALE GENOMIC DNA]</scope>
    <source>
        <strain evidence="1 2">DSM 40356</strain>
    </source>
</reference>
<keyword evidence="2" id="KW-1185">Reference proteome</keyword>
<name>A0A1R1SBE2_9ACTN</name>
<organism evidence="1 2">
    <name type="scientific">Streptomyces sparsogenes DSM 40356</name>
    <dbReference type="NCBI Taxonomy" id="1331668"/>
    <lineage>
        <taxon>Bacteria</taxon>
        <taxon>Bacillati</taxon>
        <taxon>Actinomycetota</taxon>
        <taxon>Actinomycetes</taxon>
        <taxon>Kitasatosporales</taxon>
        <taxon>Streptomycetaceae</taxon>
        <taxon>Streptomyces</taxon>
    </lineage>
</organism>
<dbReference type="AlphaFoldDB" id="A0A1R1SBE2"/>
<protein>
    <submittedName>
        <fullName evidence="1">Uncharacterized protein</fullName>
    </submittedName>
</protein>
<dbReference type="RefSeq" id="WP_107501277.1">
    <property type="nucleotide sequence ID" value="NZ_ASQP01000391.1"/>
</dbReference>
<dbReference type="EMBL" id="ASQP01000391">
    <property type="protein sequence ID" value="OMI35655.1"/>
    <property type="molecule type" value="Genomic_DNA"/>
</dbReference>
<proteinExistence type="predicted"/>
<sequence length="59" mass="6106">MAAHCLALICEVADDGHDPRVQDVVRNTPGALELISNLADYADLPAGPRHIAIGCVGGL</sequence>
<evidence type="ECO:0000313" key="2">
    <source>
        <dbReference type="Proteomes" id="UP000186168"/>
    </source>
</evidence>
<accession>A0A1R1SBE2</accession>
<comment type="caution">
    <text evidence="1">The sequence shown here is derived from an EMBL/GenBank/DDBJ whole genome shotgun (WGS) entry which is preliminary data.</text>
</comment>
<evidence type="ECO:0000313" key="1">
    <source>
        <dbReference type="EMBL" id="OMI35655.1"/>
    </source>
</evidence>
<dbReference type="Proteomes" id="UP000186168">
    <property type="component" value="Unassembled WGS sequence"/>
</dbReference>